<keyword evidence="2" id="KW-0472">Membrane</keyword>
<feature type="chain" id="PRO_5033093796" evidence="2">
    <location>
        <begin position="27"/>
        <end position="481"/>
    </location>
</feature>
<comment type="similarity">
    <text evidence="1 2">Belongs to the outer membrane factor (OMF) (TC 1.B.17) family.</text>
</comment>
<accession>A0A858RRT3</accession>
<sequence length="481" mass="51272">MQRNSRIQKRSVFLPPAALAAIPAIAGFPLVSCNGLQFDAARERVEVAAPASWKSASTGNDGRISTGWLSDFSDAGMHRAVDEALAHNQDLKAAGARMKQAKESNIVGKARLLPRVGVDGSAGYSVTENGKAPASESERYGLTLAASWEVDVWGRLRDLKTADDADFAAAQASFRGARLSLAANAAKAWCNLIAAEQLLELAHTTLDSNTRVLSITERLFKGGAGQGALDVQLGRTNVAAAERAVKATQLARDEAARSFEIIVGRYPSAEARGSRELPVLKRQVPAGLPADLIERRPDLAIARAELFASAKRADAARKAMLPSLALTASTGTPVSRFANFLDPSFLATSVAANFSQAIYEGGALSANARGALAANEASVHDYSQTALEAFREVESALGADASLAEQESYLLKEVEQASLAQKQAARDYSDGVNDDILRVLESQSRATNARGSLIRLRNERLQNRIDLHLALGGDFKTEVYK</sequence>
<dbReference type="Proteomes" id="UP000501812">
    <property type="component" value="Chromosome"/>
</dbReference>
<keyword evidence="2" id="KW-0564">Palmitate</keyword>
<proteinExistence type="inferred from homology"/>
<dbReference type="NCBIfam" id="TIGR01845">
    <property type="entry name" value="outer_NodT"/>
    <property type="match status" value="1"/>
</dbReference>
<organism evidence="3 4">
    <name type="scientific">Luteolibacter luteus</name>
    <dbReference type="NCBI Taxonomy" id="2728835"/>
    <lineage>
        <taxon>Bacteria</taxon>
        <taxon>Pseudomonadati</taxon>
        <taxon>Verrucomicrobiota</taxon>
        <taxon>Verrucomicrobiia</taxon>
        <taxon>Verrucomicrobiales</taxon>
        <taxon>Verrucomicrobiaceae</taxon>
        <taxon>Luteolibacter</taxon>
    </lineage>
</organism>
<dbReference type="PANTHER" id="PTHR30203">
    <property type="entry name" value="OUTER MEMBRANE CATION EFFLUX PROTEIN"/>
    <property type="match status" value="1"/>
</dbReference>
<dbReference type="GO" id="GO:0015562">
    <property type="term" value="F:efflux transmembrane transporter activity"/>
    <property type="evidence" value="ECO:0007669"/>
    <property type="project" value="InterPro"/>
</dbReference>
<dbReference type="RefSeq" id="WP_169457140.1">
    <property type="nucleotide sequence ID" value="NZ_CP051774.1"/>
</dbReference>
<keyword evidence="2" id="KW-0812">Transmembrane</keyword>
<evidence type="ECO:0000256" key="1">
    <source>
        <dbReference type="ARBA" id="ARBA00007613"/>
    </source>
</evidence>
<dbReference type="Pfam" id="PF02321">
    <property type="entry name" value="OEP"/>
    <property type="match status" value="2"/>
</dbReference>
<keyword evidence="2" id="KW-0732">Signal</keyword>
<evidence type="ECO:0000313" key="4">
    <source>
        <dbReference type="Proteomes" id="UP000501812"/>
    </source>
</evidence>
<comment type="subcellular location">
    <subcellularLocation>
        <location evidence="2">Cell membrane</location>
        <topology evidence="2">Lipid-anchor</topology>
    </subcellularLocation>
</comment>
<dbReference type="InterPro" id="IPR003423">
    <property type="entry name" value="OMP_efflux"/>
</dbReference>
<dbReference type="InterPro" id="IPR010131">
    <property type="entry name" value="MdtP/NodT-like"/>
</dbReference>
<feature type="signal peptide" evidence="2">
    <location>
        <begin position="1"/>
        <end position="26"/>
    </location>
</feature>
<evidence type="ECO:0000256" key="2">
    <source>
        <dbReference type="RuleBase" id="RU362097"/>
    </source>
</evidence>
<dbReference type="SUPFAM" id="SSF56954">
    <property type="entry name" value="Outer membrane efflux proteins (OEP)"/>
    <property type="match status" value="1"/>
</dbReference>
<protein>
    <submittedName>
        <fullName evidence="3">Efflux transporter outer membrane subunit</fullName>
    </submittedName>
</protein>
<keyword evidence="4" id="KW-1185">Reference proteome</keyword>
<dbReference type="EMBL" id="CP051774">
    <property type="protein sequence ID" value="QJE98653.1"/>
    <property type="molecule type" value="Genomic_DNA"/>
</dbReference>
<keyword evidence="2" id="KW-0449">Lipoprotein</keyword>
<name>A0A858RRT3_9BACT</name>
<dbReference type="Gene3D" id="1.20.1600.10">
    <property type="entry name" value="Outer membrane efflux proteins (OEP)"/>
    <property type="match status" value="1"/>
</dbReference>
<dbReference type="AlphaFoldDB" id="A0A858RRT3"/>
<dbReference type="KEGG" id="luo:HHL09_23660"/>
<reference evidence="3 4" key="1">
    <citation type="submission" date="2020-04" db="EMBL/GenBank/DDBJ databases">
        <title>Luteolibacter sp. G-1-1-1 isolated from soil.</title>
        <authorList>
            <person name="Dahal R.H."/>
        </authorList>
    </citation>
    <scope>NUCLEOTIDE SEQUENCE [LARGE SCALE GENOMIC DNA]</scope>
    <source>
        <strain evidence="3 4">G-1-1-1</strain>
    </source>
</reference>
<keyword evidence="2" id="KW-1134">Transmembrane beta strand</keyword>
<gene>
    <name evidence="3" type="ORF">HHL09_23660</name>
</gene>
<dbReference type="PANTHER" id="PTHR30203:SF29">
    <property type="entry name" value="PROTEIN CYAE"/>
    <property type="match status" value="1"/>
</dbReference>
<dbReference type="Gene3D" id="2.20.200.10">
    <property type="entry name" value="Outer membrane efflux proteins (OEP)"/>
    <property type="match status" value="1"/>
</dbReference>
<dbReference type="GO" id="GO:0005886">
    <property type="term" value="C:plasma membrane"/>
    <property type="evidence" value="ECO:0007669"/>
    <property type="project" value="UniProtKB-SubCell"/>
</dbReference>
<evidence type="ECO:0000313" key="3">
    <source>
        <dbReference type="EMBL" id="QJE98653.1"/>
    </source>
</evidence>